<evidence type="ECO:0000313" key="2">
    <source>
        <dbReference type="Proteomes" id="UP000593591"/>
    </source>
</evidence>
<evidence type="ECO:0008006" key="3">
    <source>
        <dbReference type="Google" id="ProtNLM"/>
    </source>
</evidence>
<accession>A0A7M1XME4</accession>
<protein>
    <recommendedName>
        <fullName evidence="3">HEPN domain-containing protein</fullName>
    </recommendedName>
</protein>
<dbReference type="EMBL" id="CP031517">
    <property type="protein sequence ID" value="QOS39292.1"/>
    <property type="molecule type" value="Genomic_DNA"/>
</dbReference>
<organism evidence="1 2">
    <name type="scientific">Treponema rectale</name>
    <dbReference type="NCBI Taxonomy" id="744512"/>
    <lineage>
        <taxon>Bacteria</taxon>
        <taxon>Pseudomonadati</taxon>
        <taxon>Spirochaetota</taxon>
        <taxon>Spirochaetia</taxon>
        <taxon>Spirochaetales</taxon>
        <taxon>Treponemataceae</taxon>
        <taxon>Treponema</taxon>
    </lineage>
</organism>
<gene>
    <name evidence="1" type="ORF">DYE49_02020</name>
</gene>
<evidence type="ECO:0000313" key="1">
    <source>
        <dbReference type="EMBL" id="QOS39292.1"/>
    </source>
</evidence>
<dbReference type="Proteomes" id="UP000593591">
    <property type="component" value="Chromosome"/>
</dbReference>
<reference evidence="1 2" key="1">
    <citation type="submission" date="2018-08" db="EMBL/GenBank/DDBJ databases">
        <title>The first complete genome of Treponema rectale (CHPAT), a commensal spirochete of the bovine rectum.</title>
        <authorList>
            <person name="Staton G.J."/>
            <person name="Clegg S.R."/>
            <person name="Carter S.D."/>
            <person name="Radford A.D."/>
            <person name="Darby A."/>
            <person name="Hall N."/>
            <person name="Birtles R.J."/>
            <person name="Evans N.J."/>
        </authorList>
    </citation>
    <scope>NUCLEOTIDE SEQUENCE [LARGE SCALE GENOMIC DNA]</scope>
    <source>
        <strain evidence="1 2">CHPA</strain>
    </source>
</reference>
<proteinExistence type="predicted"/>
<dbReference type="KEGG" id="trc:DYE49_02020"/>
<dbReference type="AlphaFoldDB" id="A0A7M1XME4"/>
<sequence>MTYLESITYLTGNFLQVSQFALKNAYRVICLTEGKEKETPYMAGALSQVEACEALAKAYLTMNKSLSGEELIQFFSLHKGLSSKDTKDLKTMLNKRDYLVSYFYLENTSRLALEEVAVYESVIKELKEYVELANKLNVSLSKACDRLYTLF</sequence>
<name>A0A7M1XME4_9SPIR</name>